<gene>
    <name evidence="2" type="ORF">PSFLO_04113</name>
</gene>
<name>A0A5C3F2C4_9BASI</name>
<evidence type="ECO:0000313" key="2">
    <source>
        <dbReference type="EMBL" id="SPO38634.1"/>
    </source>
</evidence>
<dbReference type="Proteomes" id="UP000323386">
    <property type="component" value="Unassembled WGS sequence"/>
</dbReference>
<sequence>MILEVFERGRYFPPPRYLASDPDSLTGAIGRYPPLLTLALQNGWRAGSQSEGNEVVRQLLLGTEHTSHQPDAIVKELTQARAYSADLKVSVKVACDLIEKMLSKKRGPGELVQGFRGQVEVLNGYVAIVKLHREGQLGIDLEEVVKSVMRVVWKRRWEAASCNILLRLADDFPRLGDILTTPILHSACRYSAKYGRPTSEGMRRLSSIDISKTTVSNVLLSAAVANVDFLLEVARSRMSEDEVAALIRDTLPKILCQPWRRGILLSLHSSVANFAVMLGDAVLAQDFEISQLDAPTRYPSVRSQVFGLEEPVESRQEHTAFHHRGHLRSILSYDGSSSENIEASSLCEGFFTDFWRLNGRQAPGHKSAGGEDSTIDDGKIRGTPLFGIDAVEEAPSSISNLYYEEVEQHMRMNAGRSRSLLAYNPRSKQYGFPKGYFTNSQSSECVEILGRSRASNVILSHALINESHELVTRLITKPHSLCFDLSHWKLLAWLGRAPSDYMVIDIVLGAPFSIDSSLGDELLTDELVLKASRRISRKDKKAALEKAESDHRAYKRGIQQGTVPGNDVQPPPQEGAPTRRWDRDWEGALVYAIFDPSSQQAAEMTHTAVRLADGTRQHFPSHVREPDVKVRLQRISQWISHLEGLARLTAKSLALENHVARCKGGQAARMAKSRFLSALDRQGGPCILSALREAKGTLLELSSKSRLHADALRAGAAKGTKRKL</sequence>
<feature type="region of interest" description="Disordered" evidence="1">
    <location>
        <begin position="560"/>
        <end position="579"/>
    </location>
</feature>
<evidence type="ECO:0000256" key="1">
    <source>
        <dbReference type="SAM" id="MobiDB-lite"/>
    </source>
</evidence>
<dbReference type="EMBL" id="OOIP01000011">
    <property type="protein sequence ID" value="SPO38634.1"/>
    <property type="molecule type" value="Genomic_DNA"/>
</dbReference>
<keyword evidence="3" id="KW-1185">Reference proteome</keyword>
<proteinExistence type="predicted"/>
<organism evidence="2 3">
    <name type="scientific">Pseudozyma flocculosa</name>
    <dbReference type="NCBI Taxonomy" id="84751"/>
    <lineage>
        <taxon>Eukaryota</taxon>
        <taxon>Fungi</taxon>
        <taxon>Dikarya</taxon>
        <taxon>Basidiomycota</taxon>
        <taxon>Ustilaginomycotina</taxon>
        <taxon>Ustilaginomycetes</taxon>
        <taxon>Ustilaginales</taxon>
        <taxon>Ustilaginaceae</taxon>
        <taxon>Pseudozyma</taxon>
    </lineage>
</organism>
<dbReference type="AlphaFoldDB" id="A0A5C3F2C4"/>
<accession>A0A5C3F2C4</accession>
<evidence type="ECO:0000313" key="3">
    <source>
        <dbReference type="Proteomes" id="UP000323386"/>
    </source>
</evidence>
<protein>
    <submittedName>
        <fullName evidence="2">Uncharacterized protein</fullName>
    </submittedName>
</protein>
<reference evidence="2 3" key="1">
    <citation type="submission" date="2018-03" db="EMBL/GenBank/DDBJ databases">
        <authorList>
            <person name="Guldener U."/>
        </authorList>
    </citation>
    <scope>NUCLEOTIDE SEQUENCE [LARGE SCALE GENOMIC DNA]</scope>
    <source>
        <strain evidence="2 3">DAOM196992</strain>
    </source>
</reference>